<comment type="caution">
    <text evidence="5">The sequence shown here is derived from an EMBL/GenBank/DDBJ whole genome shotgun (WGS) entry which is preliminary data.</text>
</comment>
<dbReference type="SUPFAM" id="SSF46785">
    <property type="entry name" value="Winged helix' DNA-binding domain"/>
    <property type="match status" value="1"/>
</dbReference>
<accession>A0ABV9KPF0</accession>
<reference evidence="6" key="1">
    <citation type="journal article" date="2019" name="Int. J. Syst. Evol. Microbiol.">
        <title>The Global Catalogue of Microorganisms (GCM) 10K type strain sequencing project: providing services to taxonomists for standard genome sequencing and annotation.</title>
        <authorList>
            <consortium name="The Broad Institute Genomics Platform"/>
            <consortium name="The Broad Institute Genome Sequencing Center for Infectious Disease"/>
            <person name="Wu L."/>
            <person name="Ma J."/>
        </authorList>
    </citation>
    <scope>NUCLEOTIDE SEQUENCE [LARGE SCALE GENOMIC DNA]</scope>
    <source>
        <strain evidence="6">CGMCC 4.7283</strain>
    </source>
</reference>
<dbReference type="Gene3D" id="1.20.120.530">
    <property type="entry name" value="GntR ligand-binding domain-like"/>
    <property type="match status" value="1"/>
</dbReference>
<feature type="domain" description="HTH gntR-type" evidence="4">
    <location>
        <begin position="15"/>
        <end position="82"/>
    </location>
</feature>
<dbReference type="InterPro" id="IPR011711">
    <property type="entry name" value="GntR_C"/>
</dbReference>
<organism evidence="5 6">
    <name type="scientific">Seohaeicola nanhaiensis</name>
    <dbReference type="NCBI Taxonomy" id="1387282"/>
    <lineage>
        <taxon>Bacteria</taxon>
        <taxon>Pseudomonadati</taxon>
        <taxon>Pseudomonadota</taxon>
        <taxon>Alphaproteobacteria</taxon>
        <taxon>Rhodobacterales</taxon>
        <taxon>Roseobacteraceae</taxon>
        <taxon>Seohaeicola</taxon>
    </lineage>
</organism>
<dbReference type="InterPro" id="IPR036390">
    <property type="entry name" value="WH_DNA-bd_sf"/>
</dbReference>
<dbReference type="InterPro" id="IPR008920">
    <property type="entry name" value="TF_FadR/GntR_C"/>
</dbReference>
<evidence type="ECO:0000256" key="3">
    <source>
        <dbReference type="ARBA" id="ARBA00023163"/>
    </source>
</evidence>
<evidence type="ECO:0000313" key="6">
    <source>
        <dbReference type="Proteomes" id="UP001595973"/>
    </source>
</evidence>
<keyword evidence="3" id="KW-0804">Transcription</keyword>
<dbReference type="Proteomes" id="UP001595973">
    <property type="component" value="Unassembled WGS sequence"/>
</dbReference>
<dbReference type="PANTHER" id="PTHR43537:SF6">
    <property type="entry name" value="HTH-TYPE TRANSCRIPTIONAL REPRESSOR RSPR"/>
    <property type="match status" value="1"/>
</dbReference>
<dbReference type="PROSITE" id="PS50949">
    <property type="entry name" value="HTH_GNTR"/>
    <property type="match status" value="1"/>
</dbReference>
<dbReference type="Gene3D" id="1.10.10.10">
    <property type="entry name" value="Winged helix-like DNA-binding domain superfamily/Winged helix DNA-binding domain"/>
    <property type="match status" value="1"/>
</dbReference>
<keyword evidence="6" id="KW-1185">Reference proteome</keyword>
<dbReference type="SMART" id="SM00895">
    <property type="entry name" value="FCD"/>
    <property type="match status" value="1"/>
</dbReference>
<proteinExistence type="predicted"/>
<keyword evidence="2" id="KW-0238">DNA-binding</keyword>
<evidence type="ECO:0000259" key="4">
    <source>
        <dbReference type="PROSITE" id="PS50949"/>
    </source>
</evidence>
<dbReference type="EMBL" id="JBHSGI010000034">
    <property type="protein sequence ID" value="MFC4671884.1"/>
    <property type="molecule type" value="Genomic_DNA"/>
</dbReference>
<dbReference type="Pfam" id="PF00392">
    <property type="entry name" value="GntR"/>
    <property type="match status" value="1"/>
</dbReference>
<sequence>MQDFDIAPISLPQSQTATDQVFDALYSAVISLQLPPGTKVSEAEVAKQLNVSRQPVRDAFFRLSKLGFLTIRPQRATLISKISERAVLDAAFVRTALEVECIRLAAARRSEADIAELHEALARQVEALDNPDRRAFHVQDESFHQILCRIAGHVHVWELILEHKAHMDRARFLTLSVSHRKRVLGEHVALVEALETGDADAAEDRMRAHLGNIHNVLPGLRAEHTAYFEDDSA</sequence>
<dbReference type="InterPro" id="IPR036388">
    <property type="entry name" value="WH-like_DNA-bd_sf"/>
</dbReference>
<protein>
    <submittedName>
        <fullName evidence="5">GntR family transcriptional regulator</fullName>
    </submittedName>
</protein>
<dbReference type="SUPFAM" id="SSF48008">
    <property type="entry name" value="GntR ligand-binding domain-like"/>
    <property type="match status" value="1"/>
</dbReference>
<evidence type="ECO:0000313" key="5">
    <source>
        <dbReference type="EMBL" id="MFC4671884.1"/>
    </source>
</evidence>
<dbReference type="Pfam" id="PF07729">
    <property type="entry name" value="FCD"/>
    <property type="match status" value="1"/>
</dbReference>
<name>A0ABV9KPF0_9RHOB</name>
<keyword evidence="1" id="KW-0805">Transcription regulation</keyword>
<evidence type="ECO:0000256" key="2">
    <source>
        <dbReference type="ARBA" id="ARBA00023125"/>
    </source>
</evidence>
<gene>
    <name evidence="5" type="ORF">ACFO5X_25270</name>
</gene>
<dbReference type="SMART" id="SM00345">
    <property type="entry name" value="HTH_GNTR"/>
    <property type="match status" value="1"/>
</dbReference>
<dbReference type="PANTHER" id="PTHR43537">
    <property type="entry name" value="TRANSCRIPTIONAL REGULATOR, GNTR FAMILY"/>
    <property type="match status" value="1"/>
</dbReference>
<dbReference type="RefSeq" id="WP_380722878.1">
    <property type="nucleotide sequence ID" value="NZ_JBHSGI010000034.1"/>
</dbReference>
<evidence type="ECO:0000256" key="1">
    <source>
        <dbReference type="ARBA" id="ARBA00023015"/>
    </source>
</evidence>
<dbReference type="InterPro" id="IPR000524">
    <property type="entry name" value="Tscrpt_reg_HTH_GntR"/>
</dbReference>